<dbReference type="AlphaFoldDB" id="A0A016WWG2"/>
<sequence>MFYFCLVAFAVLPLSTALQLGGVGPREECPKPHFPREKHVEFVKKTNHYRKLMVEGKQRNGPANYNLPTGENVSEMNGVHKDFSEFLQCIPSHFYIQVWSCDLEEEAFIALNNRCQDPTPSLPYGTTRFYYQENGSGGQDPMDLWLSEMNTTSLPLREYPEAPVKCHDRNKNYCNLVRYDASRIGCAETECDGKKSTFCLTDKPPLQSEDVLYYWGRGACPRGRCRLPTSRCHKKTGLCLKPQKTRKAKQAKP</sequence>
<accession>A0A016WWG2</accession>
<reference evidence="3" key="1">
    <citation type="journal article" date="2015" name="Nat. Genet.">
        <title>The genome and transcriptome of the zoonotic hookworm Ancylostoma ceylanicum identify infection-specific gene families.</title>
        <authorList>
            <person name="Schwarz E.M."/>
            <person name="Hu Y."/>
            <person name="Antoshechkin I."/>
            <person name="Miller M.M."/>
            <person name="Sternberg P.W."/>
            <person name="Aroian R.V."/>
        </authorList>
    </citation>
    <scope>NUCLEOTIDE SEQUENCE</scope>
    <source>
        <strain evidence="3">HY135</strain>
    </source>
</reference>
<comment type="caution">
    <text evidence="2">The sequence shown here is derived from an EMBL/GenBank/DDBJ whole genome shotgun (WGS) entry which is preliminary data.</text>
</comment>
<keyword evidence="3" id="KW-1185">Reference proteome</keyword>
<gene>
    <name evidence="2" type="primary">Acey_s0489.g2371</name>
    <name evidence="2" type="ORF">Y032_0489g2371</name>
</gene>
<organism evidence="2 3">
    <name type="scientific">Ancylostoma ceylanicum</name>
    <dbReference type="NCBI Taxonomy" id="53326"/>
    <lineage>
        <taxon>Eukaryota</taxon>
        <taxon>Metazoa</taxon>
        <taxon>Ecdysozoa</taxon>
        <taxon>Nematoda</taxon>
        <taxon>Chromadorea</taxon>
        <taxon>Rhabditida</taxon>
        <taxon>Rhabditina</taxon>
        <taxon>Rhabditomorpha</taxon>
        <taxon>Strongyloidea</taxon>
        <taxon>Ancylostomatidae</taxon>
        <taxon>Ancylostomatinae</taxon>
        <taxon>Ancylostoma</taxon>
    </lineage>
</organism>
<feature type="signal peptide" evidence="1">
    <location>
        <begin position="1"/>
        <end position="17"/>
    </location>
</feature>
<dbReference type="Proteomes" id="UP000024635">
    <property type="component" value="Unassembled WGS sequence"/>
</dbReference>
<evidence type="ECO:0000256" key="1">
    <source>
        <dbReference type="SAM" id="SignalP"/>
    </source>
</evidence>
<evidence type="ECO:0000313" key="3">
    <source>
        <dbReference type="Proteomes" id="UP000024635"/>
    </source>
</evidence>
<name>A0A016WWG2_9BILA</name>
<evidence type="ECO:0008006" key="4">
    <source>
        <dbReference type="Google" id="ProtNLM"/>
    </source>
</evidence>
<dbReference type="EMBL" id="JARK01000089">
    <property type="protein sequence ID" value="EYC43572.1"/>
    <property type="molecule type" value="Genomic_DNA"/>
</dbReference>
<evidence type="ECO:0000313" key="2">
    <source>
        <dbReference type="EMBL" id="EYC43572.1"/>
    </source>
</evidence>
<dbReference type="InterPro" id="IPR035940">
    <property type="entry name" value="CAP_sf"/>
</dbReference>
<dbReference type="Gene3D" id="3.40.33.10">
    <property type="entry name" value="CAP"/>
    <property type="match status" value="1"/>
</dbReference>
<dbReference type="SUPFAM" id="SSF55797">
    <property type="entry name" value="PR-1-like"/>
    <property type="match status" value="1"/>
</dbReference>
<keyword evidence="1" id="KW-0732">Signal</keyword>
<feature type="chain" id="PRO_5001491716" description="SCP domain-containing protein" evidence="1">
    <location>
        <begin position="18"/>
        <end position="253"/>
    </location>
</feature>
<protein>
    <recommendedName>
        <fullName evidence="4">SCP domain-containing protein</fullName>
    </recommendedName>
</protein>
<proteinExistence type="predicted"/>